<dbReference type="Proteomes" id="UP000321685">
    <property type="component" value="Unassembled WGS sequence"/>
</dbReference>
<feature type="compositionally biased region" description="Basic and acidic residues" evidence="1">
    <location>
        <begin position="251"/>
        <end position="267"/>
    </location>
</feature>
<proteinExistence type="predicted"/>
<name>A0A511DK07_9PSEU</name>
<evidence type="ECO:0000313" key="2">
    <source>
        <dbReference type="EMBL" id="GEL24603.1"/>
    </source>
</evidence>
<keyword evidence="3" id="KW-1185">Reference proteome</keyword>
<feature type="region of interest" description="Disordered" evidence="1">
    <location>
        <begin position="1"/>
        <end position="26"/>
    </location>
</feature>
<reference evidence="2 3" key="1">
    <citation type="submission" date="2019-07" db="EMBL/GenBank/DDBJ databases">
        <title>Whole genome shotgun sequence of Pseudonocardia sulfidoxydans NBRC 16205.</title>
        <authorList>
            <person name="Hosoyama A."/>
            <person name="Uohara A."/>
            <person name="Ohji S."/>
            <person name="Ichikawa N."/>
        </authorList>
    </citation>
    <scope>NUCLEOTIDE SEQUENCE [LARGE SCALE GENOMIC DNA]</scope>
    <source>
        <strain evidence="2 3">NBRC 16205</strain>
    </source>
</reference>
<feature type="compositionally biased region" description="Basic and acidic residues" evidence="1">
    <location>
        <begin position="287"/>
        <end position="310"/>
    </location>
</feature>
<evidence type="ECO:0000313" key="3">
    <source>
        <dbReference type="Proteomes" id="UP000321685"/>
    </source>
</evidence>
<feature type="compositionally biased region" description="Polar residues" evidence="1">
    <location>
        <begin position="275"/>
        <end position="285"/>
    </location>
</feature>
<dbReference type="AlphaFoldDB" id="A0A511DK07"/>
<feature type="compositionally biased region" description="Polar residues" evidence="1">
    <location>
        <begin position="7"/>
        <end position="22"/>
    </location>
</feature>
<feature type="region of interest" description="Disordered" evidence="1">
    <location>
        <begin position="250"/>
        <end position="323"/>
    </location>
</feature>
<accession>A0A511DK07</accession>
<organism evidence="2 3">
    <name type="scientific">Pseudonocardia sulfidoxydans NBRC 16205</name>
    <dbReference type="NCBI Taxonomy" id="1223511"/>
    <lineage>
        <taxon>Bacteria</taxon>
        <taxon>Bacillati</taxon>
        <taxon>Actinomycetota</taxon>
        <taxon>Actinomycetes</taxon>
        <taxon>Pseudonocardiales</taxon>
        <taxon>Pseudonocardiaceae</taxon>
        <taxon>Pseudonocardia</taxon>
    </lineage>
</organism>
<comment type="caution">
    <text evidence="2">The sequence shown here is derived from an EMBL/GenBank/DDBJ whole genome shotgun (WGS) entry which is preliminary data.</text>
</comment>
<evidence type="ECO:0000256" key="1">
    <source>
        <dbReference type="SAM" id="MobiDB-lite"/>
    </source>
</evidence>
<protein>
    <submittedName>
        <fullName evidence="2">Uncharacterized protein</fullName>
    </submittedName>
</protein>
<sequence>MRRPPSRTENTASFQLGASSPRSFCPLERRVEPGLGERGGRCATGRPDNGVLLPADPELLALVDGLVAAAQQDRLPVGVDAGQPEDQEGSVREVLLGDVQAHGRAALVPLHRLPGDRLAVDVAQVRGRQCLDQPAVDGVRLRRVGPPHHGHGRGRVGAGLDVGQIAGVLLVEPGPRPQGPVLLQEGVDADAADLHGPALDERPQVERQVVGRERERLRPRRGVGEIDLGPGEVAGDAVALVALLQLGCREPVGHRGDSPDGPRDRPRARGVARQALQQLRSTQVWHQADHPERGSEGRPGRVRDHRRDVARPGLDGASTSELARDLPYTGLQFGVGDRRDEEFGGLGEEPGHVDAGETVVERARGRPAADRDHQDELALLAVAQFDGALGRDRELAVGVTGMVDEDVDVREPGREPVAQYLDQFACVAAADAVDAHAVPRVVACQRVGDLFRDLSEHERRQ</sequence>
<gene>
    <name evidence="2" type="ORF">PSU4_35570</name>
</gene>
<dbReference type="EMBL" id="BJVJ01000036">
    <property type="protein sequence ID" value="GEL24603.1"/>
    <property type="molecule type" value="Genomic_DNA"/>
</dbReference>